<feature type="transmembrane region" description="Helical" evidence="8">
    <location>
        <begin position="332"/>
        <end position="352"/>
    </location>
</feature>
<feature type="transmembrane region" description="Helical" evidence="8">
    <location>
        <begin position="307"/>
        <end position="326"/>
    </location>
</feature>
<feature type="transmembrane region" description="Helical" evidence="8">
    <location>
        <begin position="6"/>
        <end position="25"/>
    </location>
</feature>
<feature type="transmembrane region" description="Helical" evidence="8">
    <location>
        <begin position="258"/>
        <end position="280"/>
    </location>
</feature>
<evidence type="ECO:0000256" key="8">
    <source>
        <dbReference type="SAM" id="Phobius"/>
    </source>
</evidence>
<proteinExistence type="predicted"/>
<feature type="binding site" evidence="7">
    <location>
        <position position="236"/>
    </location>
    <ligand>
        <name>Mg(2+)</name>
        <dbReference type="ChEBI" id="CHEBI:18420"/>
    </ligand>
</feature>
<dbReference type="EMBL" id="MEZY01000058">
    <property type="protein sequence ID" value="OGD61926.1"/>
    <property type="molecule type" value="Genomic_DNA"/>
</dbReference>
<evidence type="ECO:0000256" key="2">
    <source>
        <dbReference type="ARBA" id="ARBA00022475"/>
    </source>
</evidence>
<organism evidence="9 10">
    <name type="scientific">Candidatus Berkelbacteria bacterium RIFOXYA2_FULL_43_10</name>
    <dbReference type="NCBI Taxonomy" id="1797472"/>
    <lineage>
        <taxon>Bacteria</taxon>
        <taxon>Candidatus Berkelbacteria</taxon>
    </lineage>
</organism>
<sequence>MYFLAFTSSLFLSIIITGLARKVGFKFRFYQKPRKRDIHRKLIPRIGGIAIFVAFLIVSAILIYIFRDDYFTGRLWKKAIGLLAGGAIISLSMLWDDIRGLKPWQKFAFQFLAAFVVIASSSGIDYLSNPFGENVNLNSIYIPIATIHGVTYHFSLISDLLTLIWLVGMMNVINFVDGIDGLAAGFSTIAALTIFLLASSVAVSQPGVALVAITLAGAAAGFLIWNFPPAKIFMGDSGSMFLGFTLGALTLISGGKLATAFLVLGFPIVDGLIVAIGRVVRGKNPFTTPDKTHLHHRFLEAGFSPKFALIFMYIIAIAFAWVALRSSTSNKLIAAGILVALLALIIFVLNRIRNYRERVKKQGL</sequence>
<comment type="cofactor">
    <cofactor evidence="7">
        <name>Mg(2+)</name>
        <dbReference type="ChEBI" id="CHEBI:18420"/>
    </cofactor>
</comment>
<keyword evidence="7" id="KW-0460">Magnesium</keyword>
<comment type="subcellular location">
    <subcellularLocation>
        <location evidence="1">Cell membrane</location>
        <topology evidence="1">Multi-pass membrane protein</topology>
    </subcellularLocation>
</comment>
<dbReference type="PANTHER" id="PTHR22926">
    <property type="entry name" value="PHOSPHO-N-ACETYLMURAMOYL-PENTAPEPTIDE-TRANSFERASE"/>
    <property type="match status" value="1"/>
</dbReference>
<feature type="transmembrane region" description="Helical" evidence="8">
    <location>
        <begin position="140"/>
        <end position="167"/>
    </location>
</feature>
<feature type="binding site" evidence="7">
    <location>
        <position position="174"/>
    </location>
    <ligand>
        <name>Mg(2+)</name>
        <dbReference type="ChEBI" id="CHEBI:18420"/>
    </ligand>
</feature>
<evidence type="ECO:0000256" key="1">
    <source>
        <dbReference type="ARBA" id="ARBA00004651"/>
    </source>
</evidence>
<protein>
    <recommendedName>
        <fullName evidence="11">Undecaprenyl-phosphate alpha-N-acetylglucosaminyl 1-phosphate transferase</fullName>
    </recommendedName>
</protein>
<dbReference type="AlphaFoldDB" id="A0A1F5E3P4"/>
<dbReference type="GO" id="GO:0071555">
    <property type="term" value="P:cell wall organization"/>
    <property type="evidence" value="ECO:0007669"/>
    <property type="project" value="TreeGrafter"/>
</dbReference>
<reference evidence="9 10" key="1">
    <citation type="journal article" date="2016" name="Nat. Commun.">
        <title>Thousands of microbial genomes shed light on interconnected biogeochemical processes in an aquifer system.</title>
        <authorList>
            <person name="Anantharaman K."/>
            <person name="Brown C.T."/>
            <person name="Hug L.A."/>
            <person name="Sharon I."/>
            <person name="Castelle C.J."/>
            <person name="Probst A.J."/>
            <person name="Thomas B.C."/>
            <person name="Singh A."/>
            <person name="Wilkins M.J."/>
            <person name="Karaoz U."/>
            <person name="Brodie E.L."/>
            <person name="Williams K.H."/>
            <person name="Hubbard S.S."/>
            <person name="Banfield J.F."/>
        </authorList>
    </citation>
    <scope>NUCLEOTIDE SEQUENCE [LARGE SCALE GENOMIC DNA]</scope>
</reference>
<comment type="caution">
    <text evidence="9">The sequence shown here is derived from an EMBL/GenBank/DDBJ whole genome shotgun (WGS) entry which is preliminary data.</text>
</comment>
<dbReference type="STRING" id="1797472.A2215_02210"/>
<feature type="transmembrane region" description="Helical" evidence="8">
    <location>
        <begin position="207"/>
        <end position="225"/>
    </location>
</feature>
<evidence type="ECO:0000313" key="9">
    <source>
        <dbReference type="EMBL" id="OGD61926.1"/>
    </source>
</evidence>
<feature type="transmembrane region" description="Helical" evidence="8">
    <location>
        <begin position="179"/>
        <end position="201"/>
    </location>
</feature>
<name>A0A1F5E3P4_9BACT</name>
<feature type="transmembrane region" description="Helical" evidence="8">
    <location>
        <begin position="46"/>
        <end position="66"/>
    </location>
</feature>
<keyword evidence="5 8" id="KW-1133">Transmembrane helix</keyword>
<gene>
    <name evidence="9" type="ORF">A2215_02210</name>
</gene>
<dbReference type="GO" id="GO:0009103">
    <property type="term" value="P:lipopolysaccharide biosynthetic process"/>
    <property type="evidence" value="ECO:0007669"/>
    <property type="project" value="TreeGrafter"/>
</dbReference>
<evidence type="ECO:0000256" key="5">
    <source>
        <dbReference type="ARBA" id="ARBA00022989"/>
    </source>
</evidence>
<keyword evidence="3" id="KW-0808">Transferase</keyword>
<dbReference type="Proteomes" id="UP000178583">
    <property type="component" value="Unassembled WGS sequence"/>
</dbReference>
<dbReference type="GO" id="GO:0046872">
    <property type="term" value="F:metal ion binding"/>
    <property type="evidence" value="ECO:0007669"/>
    <property type="project" value="UniProtKB-KW"/>
</dbReference>
<keyword evidence="6 8" id="KW-0472">Membrane</keyword>
<evidence type="ECO:0008006" key="11">
    <source>
        <dbReference type="Google" id="ProtNLM"/>
    </source>
</evidence>
<evidence type="ECO:0000256" key="4">
    <source>
        <dbReference type="ARBA" id="ARBA00022692"/>
    </source>
</evidence>
<dbReference type="GO" id="GO:0005886">
    <property type="term" value="C:plasma membrane"/>
    <property type="evidence" value="ECO:0007669"/>
    <property type="project" value="UniProtKB-SubCell"/>
</dbReference>
<dbReference type="InterPro" id="IPR000715">
    <property type="entry name" value="Glycosyl_transferase_4"/>
</dbReference>
<evidence type="ECO:0000313" key="10">
    <source>
        <dbReference type="Proteomes" id="UP000178583"/>
    </source>
</evidence>
<accession>A0A1F5E3P4</accession>
<keyword evidence="7" id="KW-0479">Metal-binding</keyword>
<keyword evidence="2" id="KW-1003">Cell membrane</keyword>
<dbReference type="PANTHER" id="PTHR22926:SF3">
    <property type="entry name" value="UNDECAPRENYL-PHOSPHATE ALPHA-N-ACETYLGLUCOSAMINYL 1-PHOSPHATE TRANSFERASE"/>
    <property type="match status" value="1"/>
</dbReference>
<dbReference type="Pfam" id="PF00953">
    <property type="entry name" value="Glycos_transf_4"/>
    <property type="match status" value="1"/>
</dbReference>
<feature type="transmembrane region" description="Helical" evidence="8">
    <location>
        <begin position="107"/>
        <end position="128"/>
    </location>
</feature>
<dbReference type="CDD" id="cd06853">
    <property type="entry name" value="GT_WecA_like"/>
    <property type="match status" value="1"/>
</dbReference>
<feature type="transmembrane region" description="Helical" evidence="8">
    <location>
        <begin position="78"/>
        <end position="95"/>
    </location>
</feature>
<evidence type="ECO:0000256" key="3">
    <source>
        <dbReference type="ARBA" id="ARBA00022679"/>
    </source>
</evidence>
<keyword evidence="4 8" id="KW-0812">Transmembrane</keyword>
<evidence type="ECO:0000256" key="6">
    <source>
        <dbReference type="ARBA" id="ARBA00023136"/>
    </source>
</evidence>
<dbReference type="GO" id="GO:0016780">
    <property type="term" value="F:phosphotransferase activity, for other substituted phosphate groups"/>
    <property type="evidence" value="ECO:0007669"/>
    <property type="project" value="InterPro"/>
</dbReference>
<feature type="transmembrane region" description="Helical" evidence="8">
    <location>
        <begin position="232"/>
        <end position="252"/>
    </location>
</feature>
<dbReference type="GO" id="GO:0044038">
    <property type="term" value="P:cell wall macromolecule biosynthetic process"/>
    <property type="evidence" value="ECO:0007669"/>
    <property type="project" value="TreeGrafter"/>
</dbReference>
<evidence type="ECO:0000256" key="7">
    <source>
        <dbReference type="PIRSR" id="PIRSR600715-1"/>
    </source>
</evidence>